<accession>B3CC83</accession>
<evidence type="ECO:0000256" key="1">
    <source>
        <dbReference type="SAM" id="Phobius"/>
    </source>
</evidence>
<dbReference type="AlphaFoldDB" id="B3CC83"/>
<name>B3CC83_9BACE</name>
<evidence type="ECO:0000313" key="3">
    <source>
        <dbReference type="Proteomes" id="UP000004596"/>
    </source>
</evidence>
<sequence>MTDYYIVFIFPFLIDSFLSCVHAFLPSILLCSHWERLFSCFHSFLKSCYPDVLKSCCQPFFLSGFKGCFLSFNPAFNLEICYK</sequence>
<dbReference type="STRING" id="471870.BACINT_03731"/>
<feature type="transmembrane region" description="Helical" evidence="1">
    <location>
        <begin position="6"/>
        <end position="31"/>
    </location>
</feature>
<reference evidence="2 3" key="2">
    <citation type="submission" date="2008-04" db="EMBL/GenBank/DDBJ databases">
        <authorList>
            <person name="Fulton L."/>
            <person name="Clifton S."/>
            <person name="Fulton B."/>
            <person name="Xu J."/>
            <person name="Minx P."/>
            <person name="Pepin K.H."/>
            <person name="Johnson M."/>
            <person name="Thiruvilangam P."/>
            <person name="Bhonagiri V."/>
            <person name="Nash W.E."/>
            <person name="Mardis E.R."/>
            <person name="Wilson R.K."/>
        </authorList>
    </citation>
    <scope>NUCLEOTIDE SEQUENCE [LARGE SCALE GENOMIC DNA]</scope>
    <source>
        <strain evidence="2 3">DSM 17393</strain>
    </source>
</reference>
<protein>
    <submittedName>
        <fullName evidence="2">Uncharacterized protein</fullName>
    </submittedName>
</protein>
<dbReference type="EMBL" id="ABJL02000008">
    <property type="protein sequence ID" value="EDV04592.1"/>
    <property type="molecule type" value="Genomic_DNA"/>
</dbReference>
<gene>
    <name evidence="2" type="ORF">BACINT_03731</name>
</gene>
<dbReference type="Proteomes" id="UP000004596">
    <property type="component" value="Unassembled WGS sequence"/>
</dbReference>
<comment type="caution">
    <text evidence="2">The sequence shown here is derived from an EMBL/GenBank/DDBJ whole genome shotgun (WGS) entry which is preliminary data.</text>
</comment>
<keyword evidence="1" id="KW-0472">Membrane</keyword>
<keyword evidence="1" id="KW-0812">Transmembrane</keyword>
<reference evidence="2 3" key="1">
    <citation type="submission" date="2008-04" db="EMBL/GenBank/DDBJ databases">
        <title>Draft genome sequence of Bacteroides intestinalis (DSM 17393).</title>
        <authorList>
            <person name="Sudarsanam P."/>
            <person name="Ley R."/>
            <person name="Guruge J."/>
            <person name="Turnbaugh P.J."/>
            <person name="Mahowald M."/>
            <person name="Liep D."/>
            <person name="Gordon J."/>
        </authorList>
    </citation>
    <scope>NUCLEOTIDE SEQUENCE [LARGE SCALE GENOMIC DNA]</scope>
    <source>
        <strain evidence="2 3">DSM 17393</strain>
    </source>
</reference>
<organism evidence="2 3">
    <name type="scientific">Bacteroides intestinalis DSM 17393</name>
    <dbReference type="NCBI Taxonomy" id="471870"/>
    <lineage>
        <taxon>Bacteria</taxon>
        <taxon>Pseudomonadati</taxon>
        <taxon>Bacteroidota</taxon>
        <taxon>Bacteroidia</taxon>
        <taxon>Bacteroidales</taxon>
        <taxon>Bacteroidaceae</taxon>
        <taxon>Bacteroides</taxon>
    </lineage>
</organism>
<proteinExistence type="predicted"/>
<keyword evidence="1" id="KW-1133">Transmembrane helix</keyword>
<evidence type="ECO:0000313" key="2">
    <source>
        <dbReference type="EMBL" id="EDV04592.1"/>
    </source>
</evidence>